<accession>A0A0V7ZF42</accession>
<organism evidence="2 3">
    <name type="scientific">Mastigocoleus testarum BC008</name>
    <dbReference type="NCBI Taxonomy" id="371196"/>
    <lineage>
        <taxon>Bacteria</taxon>
        <taxon>Bacillati</taxon>
        <taxon>Cyanobacteriota</taxon>
        <taxon>Cyanophyceae</taxon>
        <taxon>Nostocales</taxon>
        <taxon>Hapalosiphonaceae</taxon>
        <taxon>Mastigocoleus</taxon>
    </lineage>
</organism>
<evidence type="ECO:0000313" key="3">
    <source>
        <dbReference type="Proteomes" id="UP000053372"/>
    </source>
</evidence>
<dbReference type="Proteomes" id="UP000053372">
    <property type="component" value="Unassembled WGS sequence"/>
</dbReference>
<dbReference type="EMBL" id="LMTZ01000141">
    <property type="protein sequence ID" value="KST63189.1"/>
    <property type="molecule type" value="Genomic_DNA"/>
</dbReference>
<protein>
    <recommendedName>
        <fullName evidence="4">SWIM-type domain-containing protein</fullName>
    </recommendedName>
</protein>
<dbReference type="AlphaFoldDB" id="A0A0V7ZF42"/>
<evidence type="ECO:0000313" key="2">
    <source>
        <dbReference type="EMBL" id="KST63189.1"/>
    </source>
</evidence>
<sequence length="159" mass="18025">MLNISSSSFDNRNELLTATQRSVKTVPFVELFNGRLQGVISSGSNLDRVYVSFFEAGTLNYYCSTNNNRPCGGLRGYPCKHLYQLLEEATYTYGVKEVAKYLKISGDISQINNAYDFPINSGIIKKESASNVFSRFLNYLHYLEIKSSSQPIPEMNWFV</sequence>
<evidence type="ECO:0000313" key="1">
    <source>
        <dbReference type="EMBL" id="KST63166.1"/>
    </source>
</evidence>
<proteinExistence type="predicted"/>
<gene>
    <name evidence="1" type="ORF">BC008_12745</name>
    <name evidence="2" type="ORF">BC008_12850</name>
</gene>
<evidence type="ECO:0008006" key="4">
    <source>
        <dbReference type="Google" id="ProtNLM"/>
    </source>
</evidence>
<keyword evidence="3" id="KW-1185">Reference proteome</keyword>
<reference evidence="2 3" key="1">
    <citation type="journal article" date="2015" name="Genome Announc.">
        <title>Draft Genome of the Euendolithic (true boring) Cyanobacterium Mastigocoleus testarum strain BC008.</title>
        <authorList>
            <person name="Guida B.S."/>
            <person name="Garcia-Pichel F."/>
        </authorList>
    </citation>
    <scope>NUCLEOTIDE SEQUENCE [LARGE SCALE GENOMIC DNA]</scope>
    <source>
        <strain evidence="2 3">BC008</strain>
    </source>
</reference>
<name>A0A0V7ZF42_9CYAN</name>
<dbReference type="EMBL" id="LMTZ01000142">
    <property type="protein sequence ID" value="KST63166.1"/>
    <property type="molecule type" value="Genomic_DNA"/>
</dbReference>
<comment type="caution">
    <text evidence="2">The sequence shown here is derived from an EMBL/GenBank/DDBJ whole genome shotgun (WGS) entry which is preliminary data.</text>
</comment>
<dbReference type="OrthoDB" id="5510165at2"/>